<dbReference type="VEuPathDB" id="FungiDB:MAPG_03048"/>
<dbReference type="OrthoDB" id="10025998at2759"/>
<dbReference type="Proteomes" id="UP000011715">
    <property type="component" value="Unassembled WGS sequence"/>
</dbReference>
<dbReference type="OMA" id="EDEWFGK"/>
<protein>
    <recommendedName>
        <fullName evidence="3">DUF5672 domain-containing protein</fullName>
    </recommendedName>
</protein>
<evidence type="ECO:0000259" key="3">
    <source>
        <dbReference type="Pfam" id="PF18922"/>
    </source>
</evidence>
<evidence type="ECO:0000256" key="2">
    <source>
        <dbReference type="SAM" id="Phobius"/>
    </source>
</evidence>
<organism evidence="5 6">
    <name type="scientific">Magnaporthiopsis poae (strain ATCC 64411 / 73-15)</name>
    <name type="common">Kentucky bluegrass fungus</name>
    <name type="synonym">Magnaporthe poae</name>
    <dbReference type="NCBI Taxonomy" id="644358"/>
    <lineage>
        <taxon>Eukaryota</taxon>
        <taxon>Fungi</taxon>
        <taxon>Dikarya</taxon>
        <taxon>Ascomycota</taxon>
        <taxon>Pezizomycotina</taxon>
        <taxon>Sordariomycetes</taxon>
        <taxon>Sordariomycetidae</taxon>
        <taxon>Magnaporthales</taxon>
        <taxon>Magnaporthaceae</taxon>
        <taxon>Magnaporthiopsis</taxon>
    </lineage>
</organism>
<proteinExistence type="predicted"/>
<keyword evidence="6" id="KW-1185">Reference proteome</keyword>
<feature type="transmembrane region" description="Helical" evidence="2">
    <location>
        <begin position="20"/>
        <end position="39"/>
    </location>
</feature>
<evidence type="ECO:0000313" key="4">
    <source>
        <dbReference type="EMBL" id="KLU84000.1"/>
    </source>
</evidence>
<reference evidence="5" key="5">
    <citation type="submission" date="2015-06" db="UniProtKB">
        <authorList>
            <consortium name="EnsemblFungi"/>
        </authorList>
    </citation>
    <scope>IDENTIFICATION</scope>
    <source>
        <strain evidence="5">ATCC 64411</strain>
    </source>
</reference>
<dbReference type="EMBL" id="GL876967">
    <property type="protein sequence ID" value="KLU84000.1"/>
    <property type="molecule type" value="Genomic_DNA"/>
</dbReference>
<reference evidence="5" key="4">
    <citation type="journal article" date="2015" name="G3 (Bethesda)">
        <title>Genome sequences of three phytopathogenic species of the Magnaporthaceae family of fungi.</title>
        <authorList>
            <person name="Okagaki L.H."/>
            <person name="Nunes C.C."/>
            <person name="Sailsbery J."/>
            <person name="Clay B."/>
            <person name="Brown D."/>
            <person name="John T."/>
            <person name="Oh Y."/>
            <person name="Young N."/>
            <person name="Fitzgerald M."/>
            <person name="Haas B.J."/>
            <person name="Zeng Q."/>
            <person name="Young S."/>
            <person name="Adiconis X."/>
            <person name="Fan L."/>
            <person name="Levin J.Z."/>
            <person name="Mitchell T.K."/>
            <person name="Okubara P.A."/>
            <person name="Farman M.L."/>
            <person name="Kohn L.M."/>
            <person name="Birren B."/>
            <person name="Ma L.-J."/>
            <person name="Dean R.A."/>
        </authorList>
    </citation>
    <scope>NUCLEOTIDE SEQUENCE</scope>
    <source>
        <strain evidence="5">ATCC 64411 / 73-15</strain>
    </source>
</reference>
<dbReference type="EMBL" id="ADBL01000742">
    <property type="status" value="NOT_ANNOTATED_CDS"/>
    <property type="molecule type" value="Genomic_DNA"/>
</dbReference>
<dbReference type="EnsemblFungi" id="MAPG_03048T0">
    <property type="protein sequence ID" value="MAPG_03048T0"/>
    <property type="gene ID" value="MAPG_03048"/>
</dbReference>
<gene>
    <name evidence="4" type="ORF">MAPG_03048</name>
</gene>
<keyword evidence="2" id="KW-0472">Membrane</keyword>
<feature type="compositionally biased region" description="Basic and acidic residues" evidence="1">
    <location>
        <begin position="334"/>
        <end position="394"/>
    </location>
</feature>
<dbReference type="STRING" id="644358.A0A0C4DT00"/>
<dbReference type="CDD" id="cd22249">
    <property type="entry name" value="UDM1_RNF168_RNF169-like"/>
    <property type="match status" value="1"/>
</dbReference>
<sequence>MMAAPQTQPGPLAITKGKLIILASLVFTWWVAFLLPHYTPAIQAGIQSRLDEARKKLPAIKLDWKPAANPRSHYNASKIALIVEHRPIPHLVPQILHMIGVIPPDWRMVFVGSEKSTVSIGRSVAIKHQQVIGKMDILVLPEPWQIDSKENVHRLMTDIRFYDEFLPGVEWILRFESDSILCSNSETSLNEWLGWSWAGAPRSVEDRFAGNGGLSLRKVSAIRRVLGFQARFNNSEPEDEWFGKRLWILPGEKVAAGVDGALTFEDVYVENPMGFHVRDGGRNLKDEIWKNKQQRKKLFNYCPELSLIMDMKLERQRCKGDNGESNLSQSQLDAAKRKEEDEKRKHEEGERKKQQDQENKKKQEEEQRKAAETKKAEEDKKAEEKKKAEQQKGQ</sequence>
<evidence type="ECO:0000256" key="1">
    <source>
        <dbReference type="SAM" id="MobiDB-lite"/>
    </source>
</evidence>
<dbReference type="AlphaFoldDB" id="A0A0C4DT00"/>
<reference evidence="6" key="2">
    <citation type="submission" date="2010-05" db="EMBL/GenBank/DDBJ databases">
        <title>The genome sequence of Magnaporthe poae strain ATCC 64411.</title>
        <authorList>
            <person name="Ma L.-J."/>
            <person name="Dead R."/>
            <person name="Young S."/>
            <person name="Zeng Q."/>
            <person name="Koehrsen M."/>
            <person name="Alvarado L."/>
            <person name="Berlin A."/>
            <person name="Chapman S.B."/>
            <person name="Chen Z."/>
            <person name="Freedman E."/>
            <person name="Gellesch M."/>
            <person name="Goldberg J."/>
            <person name="Griggs A."/>
            <person name="Gujja S."/>
            <person name="Heilman E.R."/>
            <person name="Heiman D."/>
            <person name="Hepburn T."/>
            <person name="Howarth C."/>
            <person name="Jen D."/>
            <person name="Larson L."/>
            <person name="Mehta T."/>
            <person name="Neiman D."/>
            <person name="Pearson M."/>
            <person name="Roberts A."/>
            <person name="Saif S."/>
            <person name="Shea T."/>
            <person name="Shenoy N."/>
            <person name="Sisk P."/>
            <person name="Stolte C."/>
            <person name="Sykes S."/>
            <person name="Walk T."/>
            <person name="White J."/>
            <person name="Yandava C."/>
            <person name="Haas B."/>
            <person name="Nusbaum C."/>
            <person name="Birren B."/>
        </authorList>
    </citation>
    <scope>NUCLEOTIDE SEQUENCE [LARGE SCALE GENOMIC DNA]</scope>
    <source>
        <strain evidence="6">ATCC 64411 / 73-15</strain>
    </source>
</reference>
<reference evidence="4" key="3">
    <citation type="submission" date="2011-03" db="EMBL/GenBank/DDBJ databases">
        <title>Annotation of Magnaporthe poae ATCC 64411.</title>
        <authorList>
            <person name="Ma L.-J."/>
            <person name="Dead R."/>
            <person name="Young S.K."/>
            <person name="Zeng Q."/>
            <person name="Gargeya S."/>
            <person name="Fitzgerald M."/>
            <person name="Haas B."/>
            <person name="Abouelleil A."/>
            <person name="Alvarado L."/>
            <person name="Arachchi H.M."/>
            <person name="Berlin A."/>
            <person name="Brown A."/>
            <person name="Chapman S.B."/>
            <person name="Chen Z."/>
            <person name="Dunbar C."/>
            <person name="Freedman E."/>
            <person name="Gearin G."/>
            <person name="Gellesch M."/>
            <person name="Goldberg J."/>
            <person name="Griggs A."/>
            <person name="Gujja S."/>
            <person name="Heiman D."/>
            <person name="Howarth C."/>
            <person name="Larson L."/>
            <person name="Lui A."/>
            <person name="MacDonald P.J.P."/>
            <person name="Mehta T."/>
            <person name="Montmayeur A."/>
            <person name="Murphy C."/>
            <person name="Neiman D."/>
            <person name="Pearson M."/>
            <person name="Priest M."/>
            <person name="Roberts A."/>
            <person name="Saif S."/>
            <person name="Shea T."/>
            <person name="Shenoy N."/>
            <person name="Sisk P."/>
            <person name="Stolte C."/>
            <person name="Sykes S."/>
            <person name="Yandava C."/>
            <person name="Wortman J."/>
            <person name="Nusbaum C."/>
            <person name="Birren B."/>
        </authorList>
    </citation>
    <scope>NUCLEOTIDE SEQUENCE</scope>
    <source>
        <strain evidence="4">ATCC 64411</strain>
    </source>
</reference>
<feature type="region of interest" description="Disordered" evidence="1">
    <location>
        <begin position="319"/>
        <end position="394"/>
    </location>
</feature>
<dbReference type="Pfam" id="PF18922">
    <property type="entry name" value="DUF5672"/>
    <property type="match status" value="1"/>
</dbReference>
<accession>A0A0C4DT00</accession>
<evidence type="ECO:0000313" key="5">
    <source>
        <dbReference type="EnsemblFungi" id="MAPG_03048T0"/>
    </source>
</evidence>
<dbReference type="eggNOG" id="ENOG502QW4V">
    <property type="taxonomic scope" value="Eukaryota"/>
</dbReference>
<dbReference type="InterPro" id="IPR043729">
    <property type="entry name" value="DUF5672"/>
</dbReference>
<feature type="domain" description="DUF5672" evidence="3">
    <location>
        <begin position="135"/>
        <end position="276"/>
    </location>
</feature>
<feature type="compositionally biased region" description="Polar residues" evidence="1">
    <location>
        <begin position="323"/>
        <end position="332"/>
    </location>
</feature>
<keyword evidence="2" id="KW-1133">Transmembrane helix</keyword>
<keyword evidence="2" id="KW-0812">Transmembrane</keyword>
<reference evidence="4" key="1">
    <citation type="submission" date="2010-05" db="EMBL/GenBank/DDBJ databases">
        <title>The Genome Sequence of Magnaporthe poae strain ATCC 64411.</title>
        <authorList>
            <consortium name="The Broad Institute Genome Sequencing Platform"/>
            <consortium name="Broad Institute Genome Sequencing Center for Infectious Disease"/>
            <person name="Ma L.-J."/>
            <person name="Dead R."/>
            <person name="Young S."/>
            <person name="Zeng Q."/>
            <person name="Koehrsen M."/>
            <person name="Alvarado L."/>
            <person name="Berlin A."/>
            <person name="Chapman S.B."/>
            <person name="Chen Z."/>
            <person name="Freedman E."/>
            <person name="Gellesch M."/>
            <person name="Goldberg J."/>
            <person name="Griggs A."/>
            <person name="Gujja S."/>
            <person name="Heilman E.R."/>
            <person name="Heiman D."/>
            <person name="Hepburn T."/>
            <person name="Howarth C."/>
            <person name="Jen D."/>
            <person name="Larson L."/>
            <person name="Mehta T."/>
            <person name="Neiman D."/>
            <person name="Pearson M."/>
            <person name="Roberts A."/>
            <person name="Saif S."/>
            <person name="Shea T."/>
            <person name="Shenoy N."/>
            <person name="Sisk P."/>
            <person name="Stolte C."/>
            <person name="Sykes S."/>
            <person name="Walk T."/>
            <person name="White J."/>
            <person name="Yandava C."/>
            <person name="Haas B."/>
            <person name="Nusbaum C."/>
            <person name="Birren B."/>
        </authorList>
    </citation>
    <scope>NUCLEOTIDE SEQUENCE</scope>
    <source>
        <strain evidence="4">ATCC 64411</strain>
    </source>
</reference>
<name>A0A0C4DT00_MAGP6</name>
<evidence type="ECO:0000313" key="6">
    <source>
        <dbReference type="Proteomes" id="UP000011715"/>
    </source>
</evidence>